<reference evidence="1" key="1">
    <citation type="submission" date="2015-10" db="EMBL/GenBank/DDBJ databases">
        <authorList>
            <person name="Regsiter A."/>
            <person name="william w."/>
        </authorList>
    </citation>
    <scope>NUCLEOTIDE SEQUENCE</scope>
    <source>
        <strain evidence="1">Montdore</strain>
    </source>
</reference>
<accession>A0A292PUE8</accession>
<dbReference type="Proteomes" id="UP001412239">
    <property type="component" value="Unassembled WGS sequence"/>
</dbReference>
<organism evidence="1 2">
    <name type="scientific">Tuber aestivum</name>
    <name type="common">summer truffle</name>
    <dbReference type="NCBI Taxonomy" id="59557"/>
    <lineage>
        <taxon>Eukaryota</taxon>
        <taxon>Fungi</taxon>
        <taxon>Dikarya</taxon>
        <taxon>Ascomycota</taxon>
        <taxon>Pezizomycotina</taxon>
        <taxon>Pezizomycetes</taxon>
        <taxon>Pezizales</taxon>
        <taxon>Tuberaceae</taxon>
        <taxon>Tuber</taxon>
    </lineage>
</organism>
<protein>
    <submittedName>
        <fullName evidence="1">Uncharacterized protein</fullName>
    </submittedName>
</protein>
<proteinExistence type="predicted"/>
<name>A0A292PUE8_9PEZI</name>
<evidence type="ECO:0000313" key="2">
    <source>
        <dbReference type="Proteomes" id="UP001412239"/>
    </source>
</evidence>
<sequence length="124" mass="14366">MGSLMERGKRRKKSVRSRRRVDVPCFLLELVRTPKHEDESSSRRTRCDSVDFLAWNYWGCGLCHLVFPPRQRLPIRRPSPAGHDIEETTKNAFCSNDELPSLIETWMRTTVTTDPPPITDVVEV</sequence>
<dbReference type="AlphaFoldDB" id="A0A292PUE8"/>
<dbReference type="EMBL" id="LN891056">
    <property type="protein sequence ID" value="CUS10103.1"/>
    <property type="molecule type" value="Genomic_DNA"/>
</dbReference>
<evidence type="ECO:0000313" key="1">
    <source>
        <dbReference type="EMBL" id="CUS10103.1"/>
    </source>
</evidence>
<gene>
    <name evidence="1" type="ORF">GSTUAT00005786001</name>
</gene>
<keyword evidence="2" id="KW-1185">Reference proteome</keyword>